<protein>
    <submittedName>
        <fullName evidence="1">Uncharacterized protein</fullName>
    </submittedName>
</protein>
<name>A0A9Q1IFP5_SYNKA</name>
<dbReference type="EMBL" id="JAINUF010000016">
    <property type="protein sequence ID" value="KAJ8340108.1"/>
    <property type="molecule type" value="Genomic_DNA"/>
</dbReference>
<organism evidence="1 2">
    <name type="scientific">Synaphobranchus kaupii</name>
    <name type="common">Kaup's arrowtooth eel</name>
    <dbReference type="NCBI Taxonomy" id="118154"/>
    <lineage>
        <taxon>Eukaryota</taxon>
        <taxon>Metazoa</taxon>
        <taxon>Chordata</taxon>
        <taxon>Craniata</taxon>
        <taxon>Vertebrata</taxon>
        <taxon>Euteleostomi</taxon>
        <taxon>Actinopterygii</taxon>
        <taxon>Neopterygii</taxon>
        <taxon>Teleostei</taxon>
        <taxon>Anguilliformes</taxon>
        <taxon>Synaphobranchidae</taxon>
        <taxon>Synaphobranchus</taxon>
    </lineage>
</organism>
<comment type="caution">
    <text evidence="1">The sequence shown here is derived from an EMBL/GenBank/DDBJ whole genome shotgun (WGS) entry which is preliminary data.</text>
</comment>
<evidence type="ECO:0000313" key="2">
    <source>
        <dbReference type="Proteomes" id="UP001152622"/>
    </source>
</evidence>
<proteinExistence type="predicted"/>
<sequence length="74" mass="8064">MTSEAGWKEEALAASHLSTSRGVEMTMAQGEVHMNDLKKKKKINCSDWGALLGMRWNVTPVPCRAGHVSPSPRG</sequence>
<accession>A0A9Q1IFP5</accession>
<reference evidence="1" key="1">
    <citation type="journal article" date="2023" name="Science">
        <title>Genome structures resolve the early diversification of teleost fishes.</title>
        <authorList>
            <person name="Parey E."/>
            <person name="Louis A."/>
            <person name="Montfort J."/>
            <person name="Bouchez O."/>
            <person name="Roques C."/>
            <person name="Iampietro C."/>
            <person name="Lluch J."/>
            <person name="Castinel A."/>
            <person name="Donnadieu C."/>
            <person name="Desvignes T."/>
            <person name="Floi Bucao C."/>
            <person name="Jouanno E."/>
            <person name="Wen M."/>
            <person name="Mejri S."/>
            <person name="Dirks R."/>
            <person name="Jansen H."/>
            <person name="Henkel C."/>
            <person name="Chen W.J."/>
            <person name="Zahm M."/>
            <person name="Cabau C."/>
            <person name="Klopp C."/>
            <person name="Thompson A.W."/>
            <person name="Robinson-Rechavi M."/>
            <person name="Braasch I."/>
            <person name="Lecointre G."/>
            <person name="Bobe J."/>
            <person name="Postlethwait J.H."/>
            <person name="Berthelot C."/>
            <person name="Roest Crollius H."/>
            <person name="Guiguen Y."/>
        </authorList>
    </citation>
    <scope>NUCLEOTIDE SEQUENCE</scope>
    <source>
        <strain evidence="1">WJC10195</strain>
    </source>
</reference>
<dbReference type="Proteomes" id="UP001152622">
    <property type="component" value="Chromosome 16"/>
</dbReference>
<gene>
    <name evidence="1" type="ORF">SKAU_G00347410</name>
</gene>
<dbReference type="AlphaFoldDB" id="A0A9Q1IFP5"/>
<evidence type="ECO:0000313" key="1">
    <source>
        <dbReference type="EMBL" id="KAJ8340108.1"/>
    </source>
</evidence>
<keyword evidence="2" id="KW-1185">Reference proteome</keyword>